<evidence type="ECO:0000256" key="12">
    <source>
        <dbReference type="ARBA" id="ARBA00023306"/>
    </source>
</evidence>
<sequence>MQSMSVPAAYADALQRARQIAAKIQPNADRKRPLEDGGGDPESKKMAALNDPFGAQLAAMRQSGGSVINEDIKVPDHMVGLIIGRGGEQVTRLQCESGAKVQMAADSGGGDERTCTLTGTREAINRAKDMIQKIISTRSGGPNDTVPSGMLGGGGGGGGSGGGGGGGGMRGPGMMGGNSANHTVMTLMIPGPKVGLVVGKGGSTIKQMEERIGVKMVIVQESAAQEGDKPLRISGDPQKCEQAKQAVMELIGDSPGGFGSRGGNSFGPDGPLVEPIAVPQPAVGVIIGKGGEMIKKIQNESGAKVQFTQARGPNPNEQICQVSGKPDQVAEARRVIMELIDSVMTRDGAMGRGRGRSFDGGPPGPQGPGGWGERGPSGQGWNGGAGGANEVLLPVPANKCGLVIGKGGETIKGINQQTGAHCELDRRPPPNPNEKVFVIRGTPDQIEHAKQLIFEKVGGGQPDYSQQWIEYYRSVGMHQQADLIEQQTKARAAAGAQAPSQPMPGTAQVGGDKTADGKVDYSQQWIEYYRAQGMHKEADMIEQQAKARQAAGAGGAPNAAQSYGQFNAQSFYAAGTNINSILKGGRQSMGPALMQNPGDAEEEFRLRATVQMSVNSFASSSNVENVCPQVLRQVAKEIGELVKNPPEGIRPLPSEQDITDIQALITGPPGTPYAGGVFRVRLILGKDFPQAPPKGFFVTKIFHPNVARNGEICVNTLKKDWKPDLGLKHIFLTVKCLLIVPNPESALNEEAGKLLLEDYNAYCEQARMMAEIHARPPRGMKLDGEDLCAPDSDAPVSKKMALSENKRMKDKKRRVLRHTTVYYYSPGALQP</sequence>
<dbReference type="GO" id="GO:0005524">
    <property type="term" value="F:ATP binding"/>
    <property type="evidence" value="ECO:0007669"/>
    <property type="project" value="UniProtKB-KW"/>
</dbReference>
<dbReference type="AlphaFoldDB" id="A0A7R9A7E7"/>
<evidence type="ECO:0000256" key="17">
    <source>
        <dbReference type="PROSITE-ProRule" id="PRU00117"/>
    </source>
</evidence>
<keyword evidence="8" id="KW-0547">Nucleotide-binding</keyword>
<evidence type="ECO:0000256" key="15">
    <source>
        <dbReference type="ARBA" id="ARBA00042314"/>
    </source>
</evidence>
<gene>
    <name evidence="21" type="ORF">DSTB1V02_LOCUS7414</name>
</gene>
<evidence type="ECO:0000256" key="18">
    <source>
        <dbReference type="PROSITE-ProRule" id="PRU10133"/>
    </source>
</evidence>
<feature type="region of interest" description="Disordered" evidence="19">
    <location>
        <begin position="137"/>
        <end position="171"/>
    </location>
</feature>
<evidence type="ECO:0000256" key="19">
    <source>
        <dbReference type="SAM" id="MobiDB-lite"/>
    </source>
</evidence>
<evidence type="ECO:0000256" key="10">
    <source>
        <dbReference type="ARBA" id="ARBA00022840"/>
    </source>
</evidence>
<dbReference type="InterPro" id="IPR004087">
    <property type="entry name" value="KH_dom"/>
</dbReference>
<feature type="domain" description="UBC core" evidence="20">
    <location>
        <begin position="629"/>
        <end position="775"/>
    </location>
</feature>
<keyword evidence="10" id="KW-0067">ATP-binding</keyword>
<dbReference type="Gene3D" id="3.30.1370.10">
    <property type="entry name" value="K Homology domain, type 1"/>
    <property type="match status" value="4"/>
</dbReference>
<dbReference type="EC" id="2.3.2.23" evidence="4"/>
<feature type="compositionally biased region" description="Gly residues" evidence="19">
    <location>
        <begin position="150"/>
        <end position="171"/>
    </location>
</feature>
<dbReference type="Gene3D" id="3.10.110.10">
    <property type="entry name" value="Ubiquitin Conjugating Enzyme"/>
    <property type="match status" value="1"/>
</dbReference>
<dbReference type="Pfam" id="PF00013">
    <property type="entry name" value="KH_1"/>
    <property type="match status" value="4"/>
</dbReference>
<dbReference type="PROSITE" id="PS50127">
    <property type="entry name" value="UBC_2"/>
    <property type="match status" value="1"/>
</dbReference>
<dbReference type="OrthoDB" id="10069349at2759"/>
<dbReference type="PANTHER" id="PTHR10288">
    <property type="entry name" value="KH DOMAIN CONTAINING RNA BINDING PROTEIN"/>
    <property type="match status" value="1"/>
</dbReference>
<keyword evidence="7" id="KW-0677">Repeat</keyword>
<dbReference type="GO" id="GO:0006355">
    <property type="term" value="P:regulation of DNA-templated transcription"/>
    <property type="evidence" value="ECO:0007669"/>
    <property type="project" value="InterPro"/>
</dbReference>
<dbReference type="CDD" id="cd22397">
    <property type="entry name" value="KH-I_FUBP_rpt2"/>
    <property type="match status" value="1"/>
</dbReference>
<evidence type="ECO:0000256" key="6">
    <source>
        <dbReference type="ARBA" id="ARBA00022679"/>
    </source>
</evidence>
<evidence type="ECO:0000256" key="13">
    <source>
        <dbReference type="ARBA" id="ARBA00039892"/>
    </source>
</evidence>
<dbReference type="SMART" id="SM00212">
    <property type="entry name" value="UBCc"/>
    <property type="match status" value="1"/>
</dbReference>
<dbReference type="SUPFAM" id="SSF54495">
    <property type="entry name" value="UBC-like"/>
    <property type="match status" value="1"/>
</dbReference>
<dbReference type="InterPro" id="IPR023313">
    <property type="entry name" value="UBQ-conjugating_AS"/>
</dbReference>
<dbReference type="SMART" id="SM00322">
    <property type="entry name" value="KH"/>
    <property type="match status" value="4"/>
</dbReference>
<feature type="compositionally biased region" description="Gly residues" evidence="19">
    <location>
        <begin position="367"/>
        <end position="385"/>
    </location>
</feature>
<dbReference type="GO" id="GO:0031145">
    <property type="term" value="P:anaphase-promoting complex-dependent catabolic process"/>
    <property type="evidence" value="ECO:0007669"/>
    <property type="project" value="UniProtKB-ARBA"/>
</dbReference>
<dbReference type="Pfam" id="PF09005">
    <property type="entry name" value="FUBP_C"/>
    <property type="match status" value="2"/>
</dbReference>
<comment type="subcellular location">
    <subcellularLocation>
        <location evidence="2">Nucleus</location>
    </subcellularLocation>
</comment>
<dbReference type="InterPro" id="IPR000608">
    <property type="entry name" value="UBC"/>
</dbReference>
<evidence type="ECO:0000256" key="7">
    <source>
        <dbReference type="ARBA" id="ARBA00022737"/>
    </source>
</evidence>
<dbReference type="CDD" id="cd22396">
    <property type="entry name" value="KH-I_FUBP_rpt1"/>
    <property type="match status" value="1"/>
</dbReference>
<dbReference type="InterPro" id="IPR036612">
    <property type="entry name" value="KH_dom_type_1_sf"/>
</dbReference>
<dbReference type="InterPro" id="IPR004088">
    <property type="entry name" value="KH_dom_type_1"/>
</dbReference>
<keyword evidence="5" id="KW-0132">Cell division</keyword>
<dbReference type="Proteomes" id="UP000677054">
    <property type="component" value="Unassembled WGS sequence"/>
</dbReference>
<evidence type="ECO:0000256" key="2">
    <source>
        <dbReference type="ARBA" id="ARBA00004123"/>
    </source>
</evidence>
<comment type="pathway">
    <text evidence="3">Protein modification; protein ubiquitination.</text>
</comment>
<keyword evidence="17" id="KW-0694">RNA-binding</keyword>
<evidence type="ECO:0000313" key="22">
    <source>
        <dbReference type="Proteomes" id="UP000677054"/>
    </source>
</evidence>
<dbReference type="Pfam" id="PF00179">
    <property type="entry name" value="UQ_con"/>
    <property type="match status" value="1"/>
</dbReference>
<keyword evidence="9" id="KW-0833">Ubl conjugation pathway</keyword>
<feature type="active site" description="Glycyl thioester intermediate" evidence="18">
    <location>
        <position position="713"/>
    </location>
</feature>
<keyword evidence="6" id="KW-0808">Transferase</keyword>
<evidence type="ECO:0000256" key="3">
    <source>
        <dbReference type="ARBA" id="ARBA00004906"/>
    </source>
</evidence>
<dbReference type="FunFam" id="3.30.1370.10:FF:000007">
    <property type="entry name" value="far upstream element-binding protein 1 isoform X1"/>
    <property type="match status" value="1"/>
</dbReference>
<dbReference type="GO" id="GO:0003723">
    <property type="term" value="F:RNA binding"/>
    <property type="evidence" value="ECO:0007669"/>
    <property type="project" value="UniProtKB-UniRule"/>
</dbReference>
<feature type="compositionally biased region" description="Polar residues" evidence="19">
    <location>
        <begin position="137"/>
        <end position="146"/>
    </location>
</feature>
<evidence type="ECO:0000256" key="9">
    <source>
        <dbReference type="ARBA" id="ARBA00022786"/>
    </source>
</evidence>
<evidence type="ECO:0000256" key="1">
    <source>
        <dbReference type="ARBA" id="ARBA00000485"/>
    </source>
</evidence>
<keyword evidence="11" id="KW-0539">Nucleus</keyword>
<keyword evidence="12" id="KW-0131">Cell cycle</keyword>
<dbReference type="CDD" id="cd22399">
    <property type="entry name" value="KH-I_FUBP_rpt4"/>
    <property type="match status" value="1"/>
</dbReference>
<evidence type="ECO:0000256" key="16">
    <source>
        <dbReference type="ARBA" id="ARBA00042399"/>
    </source>
</evidence>
<dbReference type="PROSITE" id="PS50084">
    <property type="entry name" value="KH_TYPE_1"/>
    <property type="match status" value="4"/>
</dbReference>
<feature type="region of interest" description="Disordered" evidence="19">
    <location>
        <begin position="491"/>
        <end position="516"/>
    </location>
</feature>
<dbReference type="EMBL" id="CAJPEV010001504">
    <property type="protein sequence ID" value="CAG0893004.1"/>
    <property type="molecule type" value="Genomic_DNA"/>
</dbReference>
<feature type="compositionally biased region" description="Basic and acidic residues" evidence="19">
    <location>
        <begin position="28"/>
        <end position="45"/>
    </location>
</feature>
<feature type="compositionally biased region" description="Low complexity" evidence="19">
    <location>
        <begin position="491"/>
        <end position="500"/>
    </location>
</feature>
<dbReference type="FunFam" id="3.10.110.10:FF:000034">
    <property type="entry name" value="Ubiquitin-conjugating enzyme E2 S"/>
    <property type="match status" value="1"/>
</dbReference>
<evidence type="ECO:0000256" key="8">
    <source>
        <dbReference type="ARBA" id="ARBA00022741"/>
    </source>
</evidence>
<dbReference type="InterPro" id="IPR015096">
    <property type="entry name" value="FUBP_C"/>
</dbReference>
<accession>A0A7R9A7E7</accession>
<evidence type="ECO:0000313" key="21">
    <source>
        <dbReference type="EMBL" id="CAD7247584.1"/>
    </source>
</evidence>
<evidence type="ECO:0000259" key="20">
    <source>
        <dbReference type="PROSITE" id="PS50127"/>
    </source>
</evidence>
<evidence type="ECO:0000256" key="11">
    <source>
        <dbReference type="ARBA" id="ARBA00023242"/>
    </source>
</evidence>
<dbReference type="PROSITE" id="PS00183">
    <property type="entry name" value="UBC_1"/>
    <property type="match status" value="1"/>
</dbReference>
<evidence type="ECO:0000256" key="5">
    <source>
        <dbReference type="ARBA" id="ARBA00022618"/>
    </source>
</evidence>
<feature type="region of interest" description="Disordered" evidence="19">
    <location>
        <begin position="347"/>
        <end position="385"/>
    </location>
</feature>
<reference evidence="21" key="1">
    <citation type="submission" date="2020-11" db="EMBL/GenBank/DDBJ databases">
        <authorList>
            <person name="Tran Van P."/>
        </authorList>
    </citation>
    <scope>NUCLEOTIDE SEQUENCE</scope>
</reference>
<proteinExistence type="predicted"/>
<evidence type="ECO:0000256" key="14">
    <source>
        <dbReference type="ARBA" id="ARBA00041794"/>
    </source>
</evidence>
<protein>
    <recommendedName>
        <fullName evidence="13">Ubiquitin-conjugating enzyme E2 S</fullName>
        <ecNumber evidence="4">2.3.2.23</ecNumber>
    </recommendedName>
    <alternativeName>
        <fullName evidence="14">E2 ubiquitin-conjugating enzyme S</fullName>
    </alternativeName>
    <alternativeName>
        <fullName evidence="16">Ubiquitin carrier protein S</fullName>
    </alternativeName>
    <alternativeName>
        <fullName evidence="15">Ubiquitin-protein ligase S</fullName>
    </alternativeName>
</protein>
<dbReference type="InterPro" id="IPR016135">
    <property type="entry name" value="UBQ-conjugating_enzyme/RWD"/>
</dbReference>
<dbReference type="SUPFAM" id="SSF54791">
    <property type="entry name" value="Eukaryotic type KH-domain (KH-domain type I)"/>
    <property type="match status" value="4"/>
</dbReference>
<dbReference type="GO" id="GO:0051301">
    <property type="term" value="P:cell division"/>
    <property type="evidence" value="ECO:0007669"/>
    <property type="project" value="UniProtKB-KW"/>
</dbReference>
<keyword evidence="22" id="KW-1185">Reference proteome</keyword>
<comment type="catalytic activity">
    <reaction evidence="1">
        <text>S-ubiquitinyl-[E1 ubiquitin-activating enzyme]-L-cysteine + [E2 ubiquitin-conjugating enzyme]-L-cysteine = [E1 ubiquitin-activating enzyme]-L-cysteine + S-ubiquitinyl-[E2 ubiquitin-conjugating enzyme]-L-cysteine.</text>
        <dbReference type="EC" id="2.3.2.23"/>
    </reaction>
</comment>
<name>A0A7R9A7E7_9CRUS</name>
<dbReference type="CDD" id="cd23804">
    <property type="entry name" value="UBCc_UBE2S"/>
    <property type="match status" value="1"/>
</dbReference>
<dbReference type="GO" id="GO:0010458">
    <property type="term" value="P:exit from mitosis"/>
    <property type="evidence" value="ECO:0007669"/>
    <property type="project" value="UniProtKB-ARBA"/>
</dbReference>
<dbReference type="GO" id="GO:0061631">
    <property type="term" value="F:ubiquitin conjugating enzyme activity"/>
    <property type="evidence" value="ECO:0007669"/>
    <property type="project" value="UniProtKB-EC"/>
</dbReference>
<evidence type="ECO:0000256" key="4">
    <source>
        <dbReference type="ARBA" id="ARBA00012486"/>
    </source>
</evidence>
<dbReference type="GO" id="GO:0005634">
    <property type="term" value="C:nucleus"/>
    <property type="evidence" value="ECO:0007669"/>
    <property type="project" value="UniProtKB-SubCell"/>
</dbReference>
<dbReference type="CDD" id="cd22398">
    <property type="entry name" value="KH-I_FUBP_rpt3"/>
    <property type="match status" value="1"/>
</dbReference>
<dbReference type="EMBL" id="LR901021">
    <property type="protein sequence ID" value="CAD7247584.1"/>
    <property type="molecule type" value="Genomic_DNA"/>
</dbReference>
<organism evidence="21">
    <name type="scientific">Darwinula stevensoni</name>
    <dbReference type="NCBI Taxonomy" id="69355"/>
    <lineage>
        <taxon>Eukaryota</taxon>
        <taxon>Metazoa</taxon>
        <taxon>Ecdysozoa</taxon>
        <taxon>Arthropoda</taxon>
        <taxon>Crustacea</taxon>
        <taxon>Oligostraca</taxon>
        <taxon>Ostracoda</taxon>
        <taxon>Podocopa</taxon>
        <taxon>Podocopida</taxon>
        <taxon>Darwinulocopina</taxon>
        <taxon>Darwinuloidea</taxon>
        <taxon>Darwinulidae</taxon>
        <taxon>Darwinula</taxon>
    </lineage>
</organism>
<feature type="region of interest" description="Disordered" evidence="19">
    <location>
        <begin position="21"/>
        <end position="47"/>
    </location>
</feature>